<dbReference type="AlphaFoldDB" id="A0A6A5VVK6"/>
<evidence type="ECO:0000313" key="2">
    <source>
        <dbReference type="Proteomes" id="UP000799779"/>
    </source>
</evidence>
<sequence length="159" mass="17629">MVSGLPDWDESKWSKSTLFQLQASAHHQHILSSEGSLLKSPHDMVILLLPLETYKPAKRDRKDEEIIQSCPGHSKLAEGRAEAALGLLDIPGSRYFLPSQNVISSYQTIPIFRSSFSTHDFLNLLSVYLSLGSGLSICAQSAFSFSSTISHSEYIPLYN</sequence>
<protein>
    <submittedName>
        <fullName evidence="1">Uncharacterized protein</fullName>
    </submittedName>
</protein>
<dbReference type="EMBL" id="ML977740">
    <property type="protein sequence ID" value="KAF1993014.1"/>
    <property type="molecule type" value="Genomic_DNA"/>
</dbReference>
<proteinExistence type="predicted"/>
<organism evidence="1 2">
    <name type="scientific">Amniculicola lignicola CBS 123094</name>
    <dbReference type="NCBI Taxonomy" id="1392246"/>
    <lineage>
        <taxon>Eukaryota</taxon>
        <taxon>Fungi</taxon>
        <taxon>Dikarya</taxon>
        <taxon>Ascomycota</taxon>
        <taxon>Pezizomycotina</taxon>
        <taxon>Dothideomycetes</taxon>
        <taxon>Pleosporomycetidae</taxon>
        <taxon>Pleosporales</taxon>
        <taxon>Amniculicolaceae</taxon>
        <taxon>Amniculicola</taxon>
    </lineage>
</organism>
<accession>A0A6A5VVK6</accession>
<evidence type="ECO:0000313" key="1">
    <source>
        <dbReference type="EMBL" id="KAF1993014.1"/>
    </source>
</evidence>
<reference evidence="1" key="1">
    <citation type="journal article" date="2020" name="Stud. Mycol.">
        <title>101 Dothideomycetes genomes: a test case for predicting lifestyles and emergence of pathogens.</title>
        <authorList>
            <person name="Haridas S."/>
            <person name="Albert R."/>
            <person name="Binder M."/>
            <person name="Bloem J."/>
            <person name="Labutti K."/>
            <person name="Salamov A."/>
            <person name="Andreopoulos B."/>
            <person name="Baker S."/>
            <person name="Barry K."/>
            <person name="Bills G."/>
            <person name="Bluhm B."/>
            <person name="Cannon C."/>
            <person name="Castanera R."/>
            <person name="Culley D."/>
            <person name="Daum C."/>
            <person name="Ezra D."/>
            <person name="Gonzalez J."/>
            <person name="Henrissat B."/>
            <person name="Kuo A."/>
            <person name="Liang C."/>
            <person name="Lipzen A."/>
            <person name="Lutzoni F."/>
            <person name="Magnuson J."/>
            <person name="Mondo S."/>
            <person name="Nolan M."/>
            <person name="Ohm R."/>
            <person name="Pangilinan J."/>
            <person name="Park H.-J."/>
            <person name="Ramirez L."/>
            <person name="Alfaro M."/>
            <person name="Sun H."/>
            <person name="Tritt A."/>
            <person name="Yoshinaga Y."/>
            <person name="Zwiers L.-H."/>
            <person name="Turgeon B."/>
            <person name="Goodwin S."/>
            <person name="Spatafora J."/>
            <person name="Crous P."/>
            <person name="Grigoriev I."/>
        </authorList>
    </citation>
    <scope>NUCLEOTIDE SEQUENCE</scope>
    <source>
        <strain evidence="1">CBS 123094</strain>
    </source>
</reference>
<name>A0A6A5VVK6_9PLEO</name>
<keyword evidence="2" id="KW-1185">Reference proteome</keyword>
<dbReference type="Proteomes" id="UP000799779">
    <property type="component" value="Unassembled WGS sequence"/>
</dbReference>
<gene>
    <name evidence="1" type="ORF">P154DRAFT_106889</name>
</gene>